<reference evidence="2 3" key="1">
    <citation type="submission" date="2018-07" db="EMBL/GenBank/DDBJ databases">
        <title>Complete genome sequence of Flavobacterium arcticum type strain SM1502T.</title>
        <authorList>
            <person name="Li Y."/>
            <person name="Li D.-D."/>
        </authorList>
    </citation>
    <scope>NUCLEOTIDE SEQUENCE [LARGE SCALE GENOMIC DNA]</scope>
    <source>
        <strain evidence="2 3">SM1502</strain>
    </source>
</reference>
<proteinExistence type="predicted"/>
<dbReference type="InterPro" id="IPR006121">
    <property type="entry name" value="HMA_dom"/>
</dbReference>
<dbReference type="CDD" id="cd00371">
    <property type="entry name" value="HMA"/>
    <property type="match status" value="1"/>
</dbReference>
<dbReference type="GO" id="GO:0046872">
    <property type="term" value="F:metal ion binding"/>
    <property type="evidence" value="ECO:0007669"/>
    <property type="project" value="InterPro"/>
</dbReference>
<gene>
    <name evidence="2" type="ORF">DVK85_10860</name>
</gene>
<evidence type="ECO:0000313" key="3">
    <source>
        <dbReference type="Proteomes" id="UP000253951"/>
    </source>
</evidence>
<keyword evidence="3" id="KW-1185">Reference proteome</keyword>
<accession>A0A345HDP1</accession>
<name>A0A345HDP1_9FLAO</name>
<dbReference type="Proteomes" id="UP000253951">
    <property type="component" value="Chromosome"/>
</dbReference>
<dbReference type="EMBL" id="CP031188">
    <property type="protein sequence ID" value="AXG74701.1"/>
    <property type="molecule type" value="Genomic_DNA"/>
</dbReference>
<organism evidence="2 3">
    <name type="scientific">Flavobacterium arcticum</name>
    <dbReference type="NCBI Taxonomy" id="1784713"/>
    <lineage>
        <taxon>Bacteria</taxon>
        <taxon>Pseudomonadati</taxon>
        <taxon>Bacteroidota</taxon>
        <taxon>Flavobacteriia</taxon>
        <taxon>Flavobacteriales</taxon>
        <taxon>Flavobacteriaceae</taxon>
        <taxon>Flavobacterium</taxon>
    </lineage>
</organism>
<feature type="domain" description="HMA" evidence="1">
    <location>
        <begin position="2"/>
        <end position="68"/>
    </location>
</feature>
<protein>
    <submittedName>
        <fullName evidence="2">Copper chaperone</fullName>
    </submittedName>
</protein>
<dbReference type="InterPro" id="IPR036163">
    <property type="entry name" value="HMA_dom_sf"/>
</dbReference>
<dbReference type="Gene3D" id="3.30.70.100">
    <property type="match status" value="1"/>
</dbReference>
<dbReference type="AlphaFoldDB" id="A0A345HDP1"/>
<evidence type="ECO:0000313" key="2">
    <source>
        <dbReference type="EMBL" id="AXG74701.1"/>
    </source>
</evidence>
<evidence type="ECO:0000259" key="1">
    <source>
        <dbReference type="PROSITE" id="PS50846"/>
    </source>
</evidence>
<dbReference type="PROSITE" id="PS50846">
    <property type="entry name" value="HMA_2"/>
    <property type="match status" value="1"/>
</dbReference>
<dbReference type="RefSeq" id="WP_114678459.1">
    <property type="nucleotide sequence ID" value="NZ_CP031188.1"/>
</dbReference>
<dbReference type="KEGG" id="fat:DVK85_10860"/>
<dbReference type="OrthoDB" id="677920at2"/>
<sequence>MNNELKFKTSINCGGCVARVTPLLNDVAGIEQWSVDTDNPDKILTVKLEGATRDEVITTVKKAGFTIEPV</sequence>
<dbReference type="SUPFAM" id="SSF55008">
    <property type="entry name" value="HMA, heavy metal-associated domain"/>
    <property type="match status" value="1"/>
</dbReference>